<gene>
    <name evidence="2" type="ORF">CONPUDRAFT_112035</name>
</gene>
<dbReference type="GeneID" id="19198923"/>
<dbReference type="OrthoDB" id="21292at2759"/>
<dbReference type="GO" id="GO:0045046">
    <property type="term" value="P:protein import into peroxisome membrane"/>
    <property type="evidence" value="ECO:0007669"/>
    <property type="project" value="TreeGrafter"/>
</dbReference>
<dbReference type="OMA" id="EMLYEPL"/>
<accession>A0A5M3M8B5</accession>
<dbReference type="KEGG" id="cput:CONPUDRAFT_112035"/>
<evidence type="ECO:0000313" key="2">
    <source>
        <dbReference type="EMBL" id="EIW75478.1"/>
    </source>
</evidence>
<dbReference type="AlphaFoldDB" id="A0A5M3M8B5"/>
<dbReference type="EMBL" id="JH711588">
    <property type="protein sequence ID" value="EIW75478.1"/>
    <property type="molecule type" value="Genomic_DNA"/>
</dbReference>
<dbReference type="Pfam" id="PF04614">
    <property type="entry name" value="Pex19"/>
    <property type="match status" value="1"/>
</dbReference>
<evidence type="ECO:0000256" key="1">
    <source>
        <dbReference type="SAM" id="MobiDB-lite"/>
    </source>
</evidence>
<protein>
    <submittedName>
        <fullName evidence="2">Pex19 protein</fullName>
    </submittedName>
</protein>
<feature type="region of interest" description="Disordered" evidence="1">
    <location>
        <begin position="1"/>
        <end position="101"/>
    </location>
</feature>
<dbReference type="PANTHER" id="PTHR12774:SF2">
    <property type="entry name" value="PEROXISOMAL BIOGENESIS FACTOR 19"/>
    <property type="match status" value="1"/>
</dbReference>
<comment type="caution">
    <text evidence="2">The sequence shown here is derived from an EMBL/GenBank/DDBJ whole genome shotgun (WGS) entry which is preliminary data.</text>
</comment>
<name>A0A5M3M8B5_CONPW</name>
<dbReference type="PANTHER" id="PTHR12774">
    <property type="entry name" value="PEROXISOMAL BIOGENESIS FACTOR 19"/>
    <property type="match status" value="1"/>
</dbReference>
<feature type="compositionally biased region" description="Low complexity" evidence="1">
    <location>
        <begin position="48"/>
        <end position="85"/>
    </location>
</feature>
<dbReference type="GO" id="GO:0033328">
    <property type="term" value="F:peroxisome membrane targeting sequence binding"/>
    <property type="evidence" value="ECO:0007669"/>
    <property type="project" value="TreeGrafter"/>
</dbReference>
<organism evidence="2 3">
    <name type="scientific">Coniophora puteana (strain RWD-64-598)</name>
    <name type="common">Brown rot fungus</name>
    <dbReference type="NCBI Taxonomy" id="741705"/>
    <lineage>
        <taxon>Eukaryota</taxon>
        <taxon>Fungi</taxon>
        <taxon>Dikarya</taxon>
        <taxon>Basidiomycota</taxon>
        <taxon>Agaricomycotina</taxon>
        <taxon>Agaricomycetes</taxon>
        <taxon>Agaricomycetidae</taxon>
        <taxon>Boletales</taxon>
        <taxon>Coniophorineae</taxon>
        <taxon>Coniophoraceae</taxon>
        <taxon>Coniophora</taxon>
    </lineage>
</organism>
<dbReference type="RefSeq" id="XP_007774199.1">
    <property type="nucleotide sequence ID" value="XM_007776009.1"/>
</dbReference>
<keyword evidence="3" id="KW-1185">Reference proteome</keyword>
<dbReference type="InterPro" id="IPR038322">
    <property type="entry name" value="Pex19_C_sf"/>
</dbReference>
<reference evidence="3" key="1">
    <citation type="journal article" date="2012" name="Science">
        <title>The Paleozoic origin of enzymatic lignin decomposition reconstructed from 31 fungal genomes.</title>
        <authorList>
            <person name="Floudas D."/>
            <person name="Binder M."/>
            <person name="Riley R."/>
            <person name="Barry K."/>
            <person name="Blanchette R.A."/>
            <person name="Henrissat B."/>
            <person name="Martinez A.T."/>
            <person name="Otillar R."/>
            <person name="Spatafora J.W."/>
            <person name="Yadav J.S."/>
            <person name="Aerts A."/>
            <person name="Benoit I."/>
            <person name="Boyd A."/>
            <person name="Carlson A."/>
            <person name="Copeland A."/>
            <person name="Coutinho P.M."/>
            <person name="de Vries R.P."/>
            <person name="Ferreira P."/>
            <person name="Findley K."/>
            <person name="Foster B."/>
            <person name="Gaskell J."/>
            <person name="Glotzer D."/>
            <person name="Gorecki P."/>
            <person name="Heitman J."/>
            <person name="Hesse C."/>
            <person name="Hori C."/>
            <person name="Igarashi K."/>
            <person name="Jurgens J.A."/>
            <person name="Kallen N."/>
            <person name="Kersten P."/>
            <person name="Kohler A."/>
            <person name="Kuees U."/>
            <person name="Kumar T.K.A."/>
            <person name="Kuo A."/>
            <person name="LaButti K."/>
            <person name="Larrondo L.F."/>
            <person name="Lindquist E."/>
            <person name="Ling A."/>
            <person name="Lombard V."/>
            <person name="Lucas S."/>
            <person name="Lundell T."/>
            <person name="Martin R."/>
            <person name="McLaughlin D.J."/>
            <person name="Morgenstern I."/>
            <person name="Morin E."/>
            <person name="Murat C."/>
            <person name="Nagy L.G."/>
            <person name="Nolan M."/>
            <person name="Ohm R.A."/>
            <person name="Patyshakuliyeva A."/>
            <person name="Rokas A."/>
            <person name="Ruiz-Duenas F.J."/>
            <person name="Sabat G."/>
            <person name="Salamov A."/>
            <person name="Samejima M."/>
            <person name="Schmutz J."/>
            <person name="Slot J.C."/>
            <person name="St John F."/>
            <person name="Stenlid J."/>
            <person name="Sun H."/>
            <person name="Sun S."/>
            <person name="Syed K."/>
            <person name="Tsang A."/>
            <person name="Wiebenga A."/>
            <person name="Young D."/>
            <person name="Pisabarro A."/>
            <person name="Eastwood D.C."/>
            <person name="Martin F."/>
            <person name="Cullen D."/>
            <person name="Grigoriev I.V."/>
            <person name="Hibbett D.S."/>
        </authorList>
    </citation>
    <scope>NUCLEOTIDE SEQUENCE [LARGE SCALE GENOMIC DNA]</scope>
    <source>
        <strain evidence="3">RWD-64-598 SS2</strain>
    </source>
</reference>
<dbReference type="Proteomes" id="UP000053558">
    <property type="component" value="Unassembled WGS sequence"/>
</dbReference>
<evidence type="ECO:0000313" key="3">
    <source>
        <dbReference type="Proteomes" id="UP000053558"/>
    </source>
</evidence>
<proteinExistence type="predicted"/>
<dbReference type="InterPro" id="IPR006708">
    <property type="entry name" value="Pex19"/>
</dbReference>
<sequence>MESLMSELGFDPKTGGLGGAPPGPGAVDKDDKDLTEAEKKERDEQQKAFAAAWEAMLLEEMNAPQKQPSTTPGASTSSSTSKGPVGAAGPERPPTGPQDYQTRLRDAMNKMNASESTLKDGQAAFDPSNPMEALLAQLAGGAEGAESEDEMKGMLEMIMGQLMSKDVLYEPLKELSDKFPDYLAKNASALSEADKTRYDAQVINIKSLLDVFNEPGFSDTDSKYQDRVMKLMEELQKHGSPPEEIMGPLPEGFSMGADGMPNMPEGCIVC</sequence>
<dbReference type="GO" id="GO:0005778">
    <property type="term" value="C:peroxisomal membrane"/>
    <property type="evidence" value="ECO:0007669"/>
    <property type="project" value="TreeGrafter"/>
</dbReference>
<feature type="compositionally biased region" description="Basic and acidic residues" evidence="1">
    <location>
        <begin position="27"/>
        <end position="46"/>
    </location>
</feature>
<dbReference type="Gene3D" id="1.20.120.900">
    <property type="entry name" value="Pex19, mPTS binding domain"/>
    <property type="match status" value="1"/>
</dbReference>